<dbReference type="Proteomes" id="UP000266177">
    <property type="component" value="Unassembled WGS sequence"/>
</dbReference>
<dbReference type="RefSeq" id="WP_119790365.1">
    <property type="nucleotide sequence ID" value="NZ_QYZD01000001.1"/>
</dbReference>
<name>A0A3A3H972_PANTH</name>
<evidence type="ECO:0000256" key="7">
    <source>
        <dbReference type="ARBA" id="ARBA00023288"/>
    </source>
</evidence>
<gene>
    <name evidence="10" type="ORF">DQX05_01860</name>
</gene>
<keyword evidence="4" id="KW-0732">Signal</keyword>
<evidence type="ECO:0000259" key="8">
    <source>
        <dbReference type="Pfam" id="PF05504"/>
    </source>
</evidence>
<keyword evidence="5" id="KW-0472">Membrane</keyword>
<dbReference type="GO" id="GO:0016020">
    <property type="term" value="C:membrane"/>
    <property type="evidence" value="ECO:0007669"/>
    <property type="project" value="UniProtKB-SubCell"/>
</dbReference>
<evidence type="ECO:0000256" key="2">
    <source>
        <dbReference type="ARBA" id="ARBA00007886"/>
    </source>
</evidence>
<feature type="domain" description="Spore germination protein N-terminal" evidence="9">
    <location>
        <begin position="26"/>
        <end position="199"/>
    </location>
</feature>
<evidence type="ECO:0000256" key="5">
    <source>
        <dbReference type="ARBA" id="ARBA00023136"/>
    </source>
</evidence>
<sequence length="385" mass="43920">MNARWKRVIILPLAAMILLGLPGCWDAKNIQDMNYIAAIGIDFEDGKYIIYTQSLDFMNVAKQETKAAEPAPIWVGRATGYTLEMAINAIYNASPLRVLFEHTSAIIITERAMKHNVNHMLDGLRRYREVRYTPWVFGTKEPLDKLLSVTNVFNISPITSLLHHPEEVYQQSSFIAPIQLQKMASELGEPNSAIILPSLITQDTQWVKNGKPSGQYLINGAYILVNGKYKKSLSWRDLKGLRWLTRTTAHTPVVVGNKLKPDAVLSMYYPMSRIQVSMKNNQPVFHINLKVSGHLDEMVENVPLVKLRHMLNEKIEKDIRKTFEKGLEHGIDIYNLKNEVYRKKLKLWKALGNGKDIRLTPDSIASIKINAEIRHSGAYKYINPK</sequence>
<comment type="caution">
    <text evidence="10">The sequence shown here is derived from an EMBL/GenBank/DDBJ whole genome shotgun (WGS) entry which is preliminary data.</text>
</comment>
<dbReference type="NCBIfam" id="TIGR02887">
    <property type="entry name" value="spore_ger_x_C"/>
    <property type="match status" value="1"/>
</dbReference>
<evidence type="ECO:0000259" key="9">
    <source>
        <dbReference type="Pfam" id="PF25198"/>
    </source>
</evidence>
<dbReference type="Pfam" id="PF25198">
    <property type="entry name" value="Spore_GerAC_N"/>
    <property type="match status" value="1"/>
</dbReference>
<reference evidence="10 11" key="1">
    <citation type="submission" date="2018-09" db="EMBL/GenBank/DDBJ databases">
        <title>Paenibacillus SK2017-BO5.</title>
        <authorList>
            <person name="Piskunova J.V."/>
            <person name="Dubiley S.A."/>
            <person name="Severinov K.V."/>
        </authorList>
    </citation>
    <scope>NUCLEOTIDE SEQUENCE [LARGE SCALE GENOMIC DNA]</scope>
    <source>
        <strain evidence="10 11">BO5</strain>
    </source>
</reference>
<dbReference type="InterPro" id="IPR038501">
    <property type="entry name" value="Spore_GerAC_C_sf"/>
</dbReference>
<dbReference type="GO" id="GO:0009847">
    <property type="term" value="P:spore germination"/>
    <property type="evidence" value="ECO:0007669"/>
    <property type="project" value="InterPro"/>
</dbReference>
<keyword evidence="6" id="KW-0564">Palmitate</keyword>
<feature type="domain" description="Spore germination GerAC-like C-terminal" evidence="8">
    <location>
        <begin position="219"/>
        <end position="377"/>
    </location>
</feature>
<dbReference type="PANTHER" id="PTHR35789:SF1">
    <property type="entry name" value="SPORE GERMINATION PROTEIN B3"/>
    <property type="match status" value="1"/>
</dbReference>
<organism evidence="10 11">
    <name type="scientific">Paenibacillus thiaminolyticus</name>
    <name type="common">Bacillus thiaminolyticus</name>
    <dbReference type="NCBI Taxonomy" id="49283"/>
    <lineage>
        <taxon>Bacteria</taxon>
        <taxon>Bacillati</taxon>
        <taxon>Bacillota</taxon>
        <taxon>Bacilli</taxon>
        <taxon>Bacillales</taxon>
        <taxon>Paenibacillaceae</taxon>
        <taxon>Paenibacillus</taxon>
    </lineage>
</organism>
<dbReference type="OrthoDB" id="2380468at2"/>
<dbReference type="AlphaFoldDB" id="A0A3A3H972"/>
<evidence type="ECO:0000313" key="10">
    <source>
        <dbReference type="EMBL" id="RJG26797.1"/>
    </source>
</evidence>
<keyword evidence="3" id="KW-0309">Germination</keyword>
<evidence type="ECO:0000313" key="11">
    <source>
        <dbReference type="Proteomes" id="UP000266177"/>
    </source>
</evidence>
<comment type="subcellular location">
    <subcellularLocation>
        <location evidence="1">Membrane</location>
        <topology evidence="1">Lipid-anchor</topology>
    </subcellularLocation>
</comment>
<dbReference type="InterPro" id="IPR046953">
    <property type="entry name" value="Spore_GerAC-like_C"/>
</dbReference>
<evidence type="ECO:0000256" key="1">
    <source>
        <dbReference type="ARBA" id="ARBA00004635"/>
    </source>
</evidence>
<dbReference type="PANTHER" id="PTHR35789">
    <property type="entry name" value="SPORE GERMINATION PROTEIN B3"/>
    <property type="match status" value="1"/>
</dbReference>
<dbReference type="InterPro" id="IPR008844">
    <property type="entry name" value="Spore_GerAC-like"/>
</dbReference>
<dbReference type="InterPro" id="IPR057336">
    <property type="entry name" value="GerAC_N"/>
</dbReference>
<dbReference type="EMBL" id="QYZD01000001">
    <property type="protein sequence ID" value="RJG26797.1"/>
    <property type="molecule type" value="Genomic_DNA"/>
</dbReference>
<evidence type="ECO:0000256" key="4">
    <source>
        <dbReference type="ARBA" id="ARBA00022729"/>
    </source>
</evidence>
<protein>
    <submittedName>
        <fullName evidence="10">Ger(X)C family spore germination protein</fullName>
    </submittedName>
</protein>
<keyword evidence="7" id="KW-0449">Lipoprotein</keyword>
<accession>A0A3A3H972</accession>
<evidence type="ECO:0000256" key="3">
    <source>
        <dbReference type="ARBA" id="ARBA00022544"/>
    </source>
</evidence>
<comment type="similarity">
    <text evidence="2">Belongs to the GerABKC lipoprotein family.</text>
</comment>
<proteinExistence type="inferred from homology"/>
<dbReference type="Pfam" id="PF05504">
    <property type="entry name" value="Spore_GerAC"/>
    <property type="match status" value="1"/>
</dbReference>
<dbReference type="Gene3D" id="3.30.300.210">
    <property type="entry name" value="Nutrient germinant receptor protein C, domain 3"/>
    <property type="match status" value="1"/>
</dbReference>
<evidence type="ECO:0000256" key="6">
    <source>
        <dbReference type="ARBA" id="ARBA00023139"/>
    </source>
</evidence>